<dbReference type="InterPro" id="IPR018389">
    <property type="entry name" value="DctP_fam"/>
</dbReference>
<dbReference type="GO" id="GO:0055085">
    <property type="term" value="P:transmembrane transport"/>
    <property type="evidence" value="ECO:0007669"/>
    <property type="project" value="InterPro"/>
</dbReference>
<name>A0A133KH65_9FIRM</name>
<dbReference type="NCBIfam" id="NF037995">
    <property type="entry name" value="TRAP_S1"/>
    <property type="match status" value="1"/>
</dbReference>
<protein>
    <submittedName>
        <fullName evidence="6">TRAP transporter solute receptor, DctP family</fullName>
    </submittedName>
</protein>
<dbReference type="Gene3D" id="3.40.190.170">
    <property type="entry name" value="Bacterial extracellular solute-binding protein, family 7"/>
    <property type="match status" value="1"/>
</dbReference>
<dbReference type="STRING" id="33036.HMPREF3200_00507"/>
<dbReference type="EMBL" id="LRPM01000012">
    <property type="protein sequence ID" value="KWZ78865.1"/>
    <property type="molecule type" value="Genomic_DNA"/>
</dbReference>
<dbReference type="InterPro" id="IPR004682">
    <property type="entry name" value="TRAP_DctP"/>
</dbReference>
<dbReference type="Proteomes" id="UP000070383">
    <property type="component" value="Unassembled WGS sequence"/>
</dbReference>
<dbReference type="PIRSF" id="PIRSF006470">
    <property type="entry name" value="DctB"/>
    <property type="match status" value="1"/>
</dbReference>
<evidence type="ECO:0000256" key="3">
    <source>
        <dbReference type="ARBA" id="ARBA00022448"/>
    </source>
</evidence>
<dbReference type="AlphaFoldDB" id="A0A133KH65"/>
<feature type="signal peptide" evidence="5">
    <location>
        <begin position="1"/>
        <end position="23"/>
    </location>
</feature>
<feature type="chain" id="PRO_5039092072" evidence="5">
    <location>
        <begin position="24"/>
        <end position="335"/>
    </location>
</feature>
<comment type="subcellular location">
    <subcellularLocation>
        <location evidence="1">Cell envelope</location>
    </subcellularLocation>
</comment>
<dbReference type="GO" id="GO:0030288">
    <property type="term" value="C:outer membrane-bounded periplasmic space"/>
    <property type="evidence" value="ECO:0007669"/>
    <property type="project" value="InterPro"/>
</dbReference>
<gene>
    <name evidence="6" type="ORF">HMPREF3200_00507</name>
</gene>
<evidence type="ECO:0000313" key="7">
    <source>
        <dbReference type="Proteomes" id="UP000070383"/>
    </source>
</evidence>
<organism evidence="6 7">
    <name type="scientific">Anaerococcus tetradius</name>
    <dbReference type="NCBI Taxonomy" id="33036"/>
    <lineage>
        <taxon>Bacteria</taxon>
        <taxon>Bacillati</taxon>
        <taxon>Bacillota</taxon>
        <taxon>Tissierellia</taxon>
        <taxon>Tissierellales</taxon>
        <taxon>Peptoniphilaceae</taxon>
        <taxon>Anaerococcus</taxon>
    </lineage>
</organism>
<evidence type="ECO:0000256" key="2">
    <source>
        <dbReference type="ARBA" id="ARBA00009023"/>
    </source>
</evidence>
<comment type="caution">
    <text evidence="6">The sequence shown here is derived from an EMBL/GenBank/DDBJ whole genome shotgun (WGS) entry which is preliminary data.</text>
</comment>
<evidence type="ECO:0000256" key="5">
    <source>
        <dbReference type="SAM" id="SignalP"/>
    </source>
</evidence>
<keyword evidence="6" id="KW-0675">Receptor</keyword>
<dbReference type="InterPro" id="IPR038404">
    <property type="entry name" value="TRAP_DctP_sf"/>
</dbReference>
<evidence type="ECO:0000256" key="1">
    <source>
        <dbReference type="ARBA" id="ARBA00004196"/>
    </source>
</evidence>
<accession>A0A133KH65</accession>
<comment type="similarity">
    <text evidence="2">Belongs to the bacterial solute-binding protein 7 family.</text>
</comment>
<evidence type="ECO:0000256" key="4">
    <source>
        <dbReference type="ARBA" id="ARBA00022729"/>
    </source>
</evidence>
<keyword evidence="4 5" id="KW-0732">Signal</keyword>
<dbReference type="CDD" id="cd13603">
    <property type="entry name" value="PBP2_TRAP_Siap_TeaA_like"/>
    <property type="match status" value="1"/>
</dbReference>
<dbReference type="PANTHER" id="PTHR33376:SF4">
    <property type="entry name" value="SIALIC ACID-BINDING PERIPLASMIC PROTEIN SIAP"/>
    <property type="match status" value="1"/>
</dbReference>
<dbReference type="Pfam" id="PF03480">
    <property type="entry name" value="DctP"/>
    <property type="match status" value="1"/>
</dbReference>
<reference evidence="7" key="1">
    <citation type="submission" date="2016-01" db="EMBL/GenBank/DDBJ databases">
        <authorList>
            <person name="Mitreva M."/>
            <person name="Pepin K.H."/>
            <person name="Mihindukulasuriya K.A."/>
            <person name="Fulton R."/>
            <person name="Fronick C."/>
            <person name="O'Laughlin M."/>
            <person name="Miner T."/>
            <person name="Herter B."/>
            <person name="Rosa B.A."/>
            <person name="Cordes M."/>
            <person name="Tomlinson C."/>
            <person name="Wollam A."/>
            <person name="Palsikar V.B."/>
            <person name="Mardis E.R."/>
            <person name="Wilson R.K."/>
        </authorList>
    </citation>
    <scope>NUCLEOTIDE SEQUENCE [LARGE SCALE GENOMIC DNA]</scope>
    <source>
        <strain evidence="7">MJR8151</strain>
    </source>
</reference>
<dbReference type="PANTHER" id="PTHR33376">
    <property type="match status" value="1"/>
</dbReference>
<dbReference type="RefSeq" id="WP_004836677.1">
    <property type="nucleotide sequence ID" value="NZ_CAMPNK010000045.1"/>
</dbReference>
<evidence type="ECO:0000313" key="6">
    <source>
        <dbReference type="EMBL" id="KWZ78865.1"/>
    </source>
</evidence>
<proteinExistence type="inferred from homology"/>
<keyword evidence="3" id="KW-0813">Transport</keyword>
<dbReference type="OrthoDB" id="9815946at2"/>
<dbReference type="PATRIC" id="fig|33036.3.peg.505"/>
<dbReference type="PROSITE" id="PS51257">
    <property type="entry name" value="PROKAR_LIPOPROTEIN"/>
    <property type="match status" value="1"/>
</dbReference>
<keyword evidence="7" id="KW-1185">Reference proteome</keyword>
<sequence length="335" mass="38330">MKRNKILCLALALVLLFSFSSCKNDTTGKGGQLVKVATVVAPTHPVNIAIREVFLPMIEKETEGRYNVQLYDSGRLGGEKQLFDYTRSGIIEITAVGTVMWSEIDMMATPDFPFIFRDVKHARKVYEGEIGDEIAKYLEDREPLKFMAWAPNGARVFSSSKDLKSIDDFKGQKLRMPNNPIHVKLAEALGANVVIMDMSEVFTSLEQGVIEGQDNPLSTFRQEGWYTVSKDIYETNHMVSSIEMLGNKEFLESLPEEDRAVFEKAAKLTAQRAWDIYEQSIEDDKKFLKEKGINITEPSEEDFKKMREMAKPVYDYLFNKYDWAEDLVKRIQDVK</sequence>